<evidence type="ECO:0000313" key="7">
    <source>
        <dbReference type="Proteomes" id="UP000663852"/>
    </source>
</evidence>
<evidence type="ECO:0000259" key="5">
    <source>
        <dbReference type="Pfam" id="PF00135"/>
    </source>
</evidence>
<reference evidence="6" key="1">
    <citation type="submission" date="2021-02" db="EMBL/GenBank/DDBJ databases">
        <authorList>
            <person name="Nowell W R."/>
        </authorList>
    </citation>
    <scope>NUCLEOTIDE SEQUENCE</scope>
</reference>
<gene>
    <name evidence="6" type="ORF">EDS130_LOCUS45462</name>
</gene>
<evidence type="ECO:0000256" key="1">
    <source>
        <dbReference type="ARBA" id="ARBA00005964"/>
    </source>
</evidence>
<comment type="caution">
    <text evidence="6">The sequence shown here is derived from an EMBL/GenBank/DDBJ whole genome shotgun (WGS) entry which is preliminary data.</text>
</comment>
<protein>
    <recommendedName>
        <fullName evidence="5">Carboxylesterase type B domain-containing protein</fullName>
    </recommendedName>
</protein>
<dbReference type="GO" id="GO:0052689">
    <property type="term" value="F:carboxylic ester hydrolase activity"/>
    <property type="evidence" value="ECO:0007669"/>
    <property type="project" value="UniProtKB-KW"/>
</dbReference>
<feature type="domain" description="Carboxylesterase type B" evidence="5">
    <location>
        <begin position="4"/>
        <end position="254"/>
    </location>
</feature>
<dbReference type="SUPFAM" id="SSF53474">
    <property type="entry name" value="alpha/beta-Hydrolases"/>
    <property type="match status" value="1"/>
</dbReference>
<keyword evidence="4" id="KW-0472">Membrane</keyword>
<feature type="transmembrane region" description="Helical" evidence="4">
    <location>
        <begin position="293"/>
        <end position="314"/>
    </location>
</feature>
<keyword evidence="2" id="KW-0719">Serine esterase</keyword>
<dbReference type="OrthoDB" id="3200163at2759"/>
<evidence type="ECO:0000256" key="3">
    <source>
        <dbReference type="ARBA" id="ARBA00022801"/>
    </source>
</evidence>
<dbReference type="InterPro" id="IPR029058">
    <property type="entry name" value="AB_hydrolase_fold"/>
</dbReference>
<proteinExistence type="inferred from homology"/>
<evidence type="ECO:0000313" key="6">
    <source>
        <dbReference type="EMBL" id="CAF1543035.1"/>
    </source>
</evidence>
<dbReference type="PANTHER" id="PTHR43918:SF4">
    <property type="entry name" value="CARBOXYLIC ESTER HYDROLASE"/>
    <property type="match status" value="1"/>
</dbReference>
<dbReference type="AlphaFoldDB" id="A0A815WFY2"/>
<keyword evidence="3" id="KW-0378">Hydrolase</keyword>
<accession>A0A815WFY2</accession>
<sequence length="414" mass="46502">MANSSVTIFGQSAGGLSVTDLGAVKGSAGLYRTAISESGLGSPGTSSSYYNISSTLNALNSFVQRLHCDYEDRQRLLACIRNASFDDLLHTYGSRYTRPIIENYFFPLYPPLAISSGQYNNVSLIMGNNDYEQPICFEHPLMTSSEALTEIAATFPPERSPMIADYYHLHNCSMRPTVNATRCYDIVRRILMDSMFDCDIRRLFNAFYAKYGAQYEQNKLFSYHLNCYPLCPIVQQEGICRYSSEILFVFGTVSDVDSQQQFHYINFRNLHSNVSERMSKLIEAWRPLLRMNLLSIAITLLNIVATTLPFSAVLCTSTGDHRITLNLYNTVTARSSYSKSDITTLIRNVLHCVGCANGENANVCVDEMTKAGLVIISFLAFITTLHERIDRPYVCALAGKSTIVEKKIYGMFFN</sequence>
<evidence type="ECO:0000256" key="4">
    <source>
        <dbReference type="SAM" id="Phobius"/>
    </source>
</evidence>
<dbReference type="EMBL" id="CAJNOJ010001113">
    <property type="protein sequence ID" value="CAF1543035.1"/>
    <property type="molecule type" value="Genomic_DNA"/>
</dbReference>
<dbReference type="Pfam" id="PF00135">
    <property type="entry name" value="COesterase"/>
    <property type="match status" value="1"/>
</dbReference>
<keyword evidence="4" id="KW-1133">Transmembrane helix</keyword>
<dbReference type="Gene3D" id="3.40.50.1820">
    <property type="entry name" value="alpha/beta hydrolase"/>
    <property type="match status" value="1"/>
</dbReference>
<organism evidence="6 7">
    <name type="scientific">Adineta ricciae</name>
    <name type="common">Rotifer</name>
    <dbReference type="NCBI Taxonomy" id="249248"/>
    <lineage>
        <taxon>Eukaryota</taxon>
        <taxon>Metazoa</taxon>
        <taxon>Spiralia</taxon>
        <taxon>Gnathifera</taxon>
        <taxon>Rotifera</taxon>
        <taxon>Eurotatoria</taxon>
        <taxon>Bdelloidea</taxon>
        <taxon>Adinetida</taxon>
        <taxon>Adinetidae</taxon>
        <taxon>Adineta</taxon>
    </lineage>
</organism>
<keyword evidence="4" id="KW-0812">Transmembrane</keyword>
<comment type="similarity">
    <text evidence="1">Belongs to the type-B carboxylesterase/lipase family.</text>
</comment>
<dbReference type="Proteomes" id="UP000663852">
    <property type="component" value="Unassembled WGS sequence"/>
</dbReference>
<dbReference type="PANTHER" id="PTHR43918">
    <property type="entry name" value="ACETYLCHOLINESTERASE"/>
    <property type="match status" value="1"/>
</dbReference>
<dbReference type="InterPro" id="IPR002018">
    <property type="entry name" value="CarbesteraseB"/>
</dbReference>
<evidence type="ECO:0000256" key="2">
    <source>
        <dbReference type="ARBA" id="ARBA00022487"/>
    </source>
</evidence>
<name>A0A815WFY2_ADIRI</name>
<dbReference type="InterPro" id="IPR050654">
    <property type="entry name" value="AChE-related_enzymes"/>
</dbReference>